<evidence type="ECO:0000313" key="2">
    <source>
        <dbReference type="Proteomes" id="UP000309544"/>
    </source>
</evidence>
<keyword evidence="2" id="KW-1185">Reference proteome</keyword>
<keyword evidence="1" id="KW-0489">Methyltransferase</keyword>
<organism evidence="1 2">
    <name type="scientific">Prosthecochloris vibrioformis</name>
    <name type="common">Chlorobium vibrioforme</name>
    <dbReference type="NCBI Taxonomy" id="1098"/>
    <lineage>
        <taxon>Bacteria</taxon>
        <taxon>Pseudomonadati</taxon>
        <taxon>Chlorobiota</taxon>
        <taxon>Chlorobiia</taxon>
        <taxon>Chlorobiales</taxon>
        <taxon>Chlorobiaceae</taxon>
        <taxon>Prosthecochloris</taxon>
    </lineage>
</organism>
<evidence type="ECO:0000313" key="1">
    <source>
        <dbReference type="EMBL" id="TNJ35987.1"/>
    </source>
</evidence>
<dbReference type="InterPro" id="IPR029063">
    <property type="entry name" value="SAM-dependent_MTases_sf"/>
</dbReference>
<dbReference type="Proteomes" id="UP000309544">
    <property type="component" value="Unassembled WGS sequence"/>
</dbReference>
<reference evidence="1 2" key="1">
    <citation type="submission" date="2019-05" db="EMBL/GenBank/DDBJ databases">
        <title>Draft Whole-Genome sequence of the green sulfur bacterium Prosthecochloris vibrioformis DSM 260.</title>
        <authorList>
            <person name="Meyer T.E."/>
            <person name="Kyndt J.A."/>
        </authorList>
    </citation>
    <scope>NUCLEOTIDE SEQUENCE [LARGE SCALE GENOMIC DNA]</scope>
    <source>
        <strain evidence="1 2">DSM 260</strain>
    </source>
</reference>
<dbReference type="GO" id="GO:0008168">
    <property type="term" value="F:methyltransferase activity"/>
    <property type="evidence" value="ECO:0007669"/>
    <property type="project" value="UniProtKB-KW"/>
</dbReference>
<dbReference type="AlphaFoldDB" id="A0A5C4RZ70"/>
<dbReference type="SUPFAM" id="SSF53335">
    <property type="entry name" value="S-adenosyl-L-methionine-dependent methyltransferases"/>
    <property type="match status" value="1"/>
</dbReference>
<dbReference type="PANTHER" id="PTHR43861">
    <property type="entry name" value="TRANS-ACONITATE 2-METHYLTRANSFERASE-RELATED"/>
    <property type="match status" value="1"/>
</dbReference>
<name>A0A5C4RZ70_PROVB</name>
<dbReference type="Pfam" id="PF13489">
    <property type="entry name" value="Methyltransf_23"/>
    <property type="match status" value="1"/>
</dbReference>
<dbReference type="EMBL" id="VDCI01000009">
    <property type="protein sequence ID" value="TNJ35987.1"/>
    <property type="molecule type" value="Genomic_DNA"/>
</dbReference>
<dbReference type="Gene3D" id="3.40.50.150">
    <property type="entry name" value="Vaccinia Virus protein VP39"/>
    <property type="match status" value="1"/>
</dbReference>
<sequence length="304" mass="34092">MEDPRCPISATSAVTPFLDVADRFNLETGRTWSIVQNCSSGLCYLSPRPDEREIRNHYPSTGYAPFESLEQVPSARKMLYRWIRHLAIQSKARLILHKHQHSLAPDAAILEIGCSTGELLTSLRHTTAAECIGMEPDTNAATYARERYQLTIHEHLSDIQGRFDLIIFWHTLEHIHRINETLELTASLLKENGSIIIALPNAQAADAKHFEASWVAWDAPRHLWHFTPKTLTALLDKHGLAVTSLSAYAPDAIYNSWESQNIEHGGKPGLAGQTYGIVKGLYFAFRGAQRPEEASSFICNVSHK</sequence>
<gene>
    <name evidence="1" type="ORF">FGF68_09035</name>
</gene>
<accession>A0A5C4RZ70</accession>
<protein>
    <submittedName>
        <fullName evidence="1">Class I SAM-dependent methyltransferase</fullName>
    </submittedName>
</protein>
<keyword evidence="1" id="KW-0808">Transferase</keyword>
<dbReference type="RefSeq" id="WP_139626806.1">
    <property type="nucleotide sequence ID" value="NZ_VDCI01000009.1"/>
</dbReference>
<comment type="caution">
    <text evidence="1">The sequence shown here is derived from an EMBL/GenBank/DDBJ whole genome shotgun (WGS) entry which is preliminary data.</text>
</comment>
<dbReference type="CDD" id="cd02440">
    <property type="entry name" value="AdoMet_MTases"/>
    <property type="match status" value="1"/>
</dbReference>
<proteinExistence type="predicted"/>
<dbReference type="GO" id="GO:0032259">
    <property type="term" value="P:methylation"/>
    <property type="evidence" value="ECO:0007669"/>
    <property type="project" value="UniProtKB-KW"/>
</dbReference>